<dbReference type="PANTHER" id="PTHR43214">
    <property type="entry name" value="TWO-COMPONENT RESPONSE REGULATOR"/>
    <property type="match status" value="1"/>
</dbReference>
<dbReference type="Gene3D" id="3.40.50.2300">
    <property type="match status" value="1"/>
</dbReference>
<keyword evidence="7" id="KW-1185">Reference proteome</keyword>
<proteinExistence type="predicted"/>
<dbReference type="SUPFAM" id="SSF52172">
    <property type="entry name" value="CheY-like"/>
    <property type="match status" value="1"/>
</dbReference>
<dbReference type="Pfam" id="PF00072">
    <property type="entry name" value="Response_reg"/>
    <property type="match status" value="1"/>
</dbReference>
<keyword evidence="2" id="KW-0238">DNA-binding</keyword>
<feature type="domain" description="Response regulatory" evidence="5">
    <location>
        <begin position="16"/>
        <end position="137"/>
    </location>
</feature>
<protein>
    <submittedName>
        <fullName evidence="6">Response regulator transcription factor</fullName>
    </submittedName>
</protein>
<dbReference type="EMBL" id="JAVREH010000043">
    <property type="protein sequence ID" value="MDT0263572.1"/>
    <property type="molecule type" value="Genomic_DNA"/>
</dbReference>
<dbReference type="PANTHER" id="PTHR43214:SF37">
    <property type="entry name" value="TRANSCRIPTIONAL REGULATORY PROTEIN YDFI"/>
    <property type="match status" value="1"/>
</dbReference>
<dbReference type="InterPro" id="IPR016032">
    <property type="entry name" value="Sig_transdc_resp-reg_C-effctor"/>
</dbReference>
<dbReference type="InterPro" id="IPR039420">
    <property type="entry name" value="WalR-like"/>
</dbReference>
<accession>A0ABU2JF76</accession>
<evidence type="ECO:0000313" key="6">
    <source>
        <dbReference type="EMBL" id="MDT0263572.1"/>
    </source>
</evidence>
<feature type="domain" description="HTH luxR-type" evidence="4">
    <location>
        <begin position="157"/>
        <end position="222"/>
    </location>
</feature>
<comment type="caution">
    <text evidence="6">The sequence shown here is derived from an EMBL/GenBank/DDBJ whole genome shotgun (WGS) entry which is preliminary data.</text>
</comment>
<dbReference type="InterPro" id="IPR000792">
    <property type="entry name" value="Tscrpt_reg_LuxR_C"/>
</dbReference>
<gene>
    <name evidence="6" type="ORF">RM423_19510</name>
</gene>
<name>A0ABU2JF76_9ACTN</name>
<feature type="modified residue" description="4-aspartylphosphate" evidence="3">
    <location>
        <position position="72"/>
    </location>
</feature>
<dbReference type="SMART" id="SM00421">
    <property type="entry name" value="HTH_LUXR"/>
    <property type="match status" value="1"/>
</dbReference>
<keyword evidence="1 3" id="KW-0597">Phosphoprotein</keyword>
<evidence type="ECO:0000256" key="1">
    <source>
        <dbReference type="ARBA" id="ARBA00022553"/>
    </source>
</evidence>
<dbReference type="Proteomes" id="UP001183176">
    <property type="component" value="Unassembled WGS sequence"/>
</dbReference>
<dbReference type="Pfam" id="PF00196">
    <property type="entry name" value="GerE"/>
    <property type="match status" value="1"/>
</dbReference>
<evidence type="ECO:0000256" key="2">
    <source>
        <dbReference type="ARBA" id="ARBA00023125"/>
    </source>
</evidence>
<organism evidence="6 7">
    <name type="scientific">Jatrophihabitans lederbergiae</name>
    <dbReference type="NCBI Taxonomy" id="3075547"/>
    <lineage>
        <taxon>Bacteria</taxon>
        <taxon>Bacillati</taxon>
        <taxon>Actinomycetota</taxon>
        <taxon>Actinomycetes</taxon>
        <taxon>Jatrophihabitantales</taxon>
        <taxon>Jatrophihabitantaceae</taxon>
        <taxon>Jatrophihabitans</taxon>
    </lineage>
</organism>
<dbReference type="CDD" id="cd17535">
    <property type="entry name" value="REC_NarL-like"/>
    <property type="match status" value="1"/>
</dbReference>
<evidence type="ECO:0000313" key="7">
    <source>
        <dbReference type="Proteomes" id="UP001183176"/>
    </source>
</evidence>
<reference evidence="7" key="1">
    <citation type="submission" date="2023-07" db="EMBL/GenBank/DDBJ databases">
        <title>30 novel species of actinomycetes from the DSMZ collection.</title>
        <authorList>
            <person name="Nouioui I."/>
        </authorList>
    </citation>
    <scope>NUCLEOTIDE SEQUENCE [LARGE SCALE GENOMIC DNA]</scope>
    <source>
        <strain evidence="7">DSM 44399</strain>
    </source>
</reference>
<sequence length="228" mass="24192">MTITTSAPADDDQPITVLIVDDHAVVRRGIRAFLGAQPDIVVVAEAKDGAQAIAELTLLNASGHLPDVVLMDLLMPRMDGLEAIGHIKARHPLVNVVAMTSFSETERVHAALAAGASGYVLKDAEADEVAAAIRSAHAGELHLDPAVARALTRTLLSGNDASTLSAREREIVVLVAHGMSNREIADKLVISERTARTHVSNVLLKLRLTSRTQAALWAMREGLVTVGT</sequence>
<dbReference type="RefSeq" id="WP_311424718.1">
    <property type="nucleotide sequence ID" value="NZ_JAVREH010000043.1"/>
</dbReference>
<evidence type="ECO:0000256" key="3">
    <source>
        <dbReference type="PROSITE-ProRule" id="PRU00169"/>
    </source>
</evidence>
<dbReference type="PRINTS" id="PR00038">
    <property type="entry name" value="HTHLUXR"/>
</dbReference>
<dbReference type="InterPro" id="IPR058245">
    <property type="entry name" value="NreC/VraR/RcsB-like_REC"/>
</dbReference>
<dbReference type="PROSITE" id="PS50110">
    <property type="entry name" value="RESPONSE_REGULATORY"/>
    <property type="match status" value="1"/>
</dbReference>
<evidence type="ECO:0000259" key="4">
    <source>
        <dbReference type="PROSITE" id="PS50043"/>
    </source>
</evidence>
<dbReference type="InterPro" id="IPR001789">
    <property type="entry name" value="Sig_transdc_resp-reg_receiver"/>
</dbReference>
<dbReference type="SUPFAM" id="SSF46894">
    <property type="entry name" value="C-terminal effector domain of the bipartite response regulators"/>
    <property type="match status" value="1"/>
</dbReference>
<dbReference type="CDD" id="cd06170">
    <property type="entry name" value="LuxR_C_like"/>
    <property type="match status" value="1"/>
</dbReference>
<dbReference type="InterPro" id="IPR011006">
    <property type="entry name" value="CheY-like_superfamily"/>
</dbReference>
<dbReference type="SMART" id="SM00448">
    <property type="entry name" value="REC"/>
    <property type="match status" value="1"/>
</dbReference>
<dbReference type="PROSITE" id="PS50043">
    <property type="entry name" value="HTH_LUXR_2"/>
    <property type="match status" value="1"/>
</dbReference>
<evidence type="ECO:0000259" key="5">
    <source>
        <dbReference type="PROSITE" id="PS50110"/>
    </source>
</evidence>